<feature type="region of interest" description="Disordered" evidence="1">
    <location>
        <begin position="423"/>
        <end position="462"/>
    </location>
</feature>
<dbReference type="EMBL" id="JADGJQ010000011">
    <property type="protein sequence ID" value="KAJ3181750.1"/>
    <property type="molecule type" value="Genomic_DNA"/>
</dbReference>
<organism evidence="2 3">
    <name type="scientific">Geranomyces variabilis</name>
    <dbReference type="NCBI Taxonomy" id="109894"/>
    <lineage>
        <taxon>Eukaryota</taxon>
        <taxon>Fungi</taxon>
        <taxon>Fungi incertae sedis</taxon>
        <taxon>Chytridiomycota</taxon>
        <taxon>Chytridiomycota incertae sedis</taxon>
        <taxon>Chytridiomycetes</taxon>
        <taxon>Spizellomycetales</taxon>
        <taxon>Powellomycetaceae</taxon>
        <taxon>Geranomyces</taxon>
    </lineage>
</organism>
<feature type="compositionally biased region" description="Low complexity" evidence="1">
    <location>
        <begin position="240"/>
        <end position="255"/>
    </location>
</feature>
<dbReference type="AlphaFoldDB" id="A0AAD5TN83"/>
<reference evidence="2" key="1">
    <citation type="submission" date="2020-05" db="EMBL/GenBank/DDBJ databases">
        <title>Phylogenomic resolution of chytrid fungi.</title>
        <authorList>
            <person name="Stajich J.E."/>
            <person name="Amses K."/>
            <person name="Simmons R."/>
            <person name="Seto K."/>
            <person name="Myers J."/>
            <person name="Bonds A."/>
            <person name="Quandt C.A."/>
            <person name="Barry K."/>
            <person name="Liu P."/>
            <person name="Grigoriev I."/>
            <person name="Longcore J.E."/>
            <person name="James T.Y."/>
        </authorList>
    </citation>
    <scope>NUCLEOTIDE SEQUENCE</scope>
    <source>
        <strain evidence="2">JEL0379</strain>
    </source>
</reference>
<feature type="compositionally biased region" description="Low complexity" evidence="1">
    <location>
        <begin position="51"/>
        <end position="66"/>
    </location>
</feature>
<feature type="compositionally biased region" description="Polar residues" evidence="1">
    <location>
        <begin position="40"/>
        <end position="50"/>
    </location>
</feature>
<keyword evidence="3" id="KW-1185">Reference proteome</keyword>
<sequence>MDDSHPRLSSANAASGWRRFLTLKRSKSASGSSSAPAVRKNSSASSAKQWASTPSSPAASPKRPTTGRSFPDMFSQPRRSQSSTAINYLAQMPPPPSLNNYHQYHQPSSPLVALTSRQLADLASCVVERLDMHDYRTAVPASAMQAARALASTNRSDTASLSSSTVAEAHDKIRGLLPAQLHRLAMDVEMECERRFPDLAVSVQSLQQAAGHNGYGLETLERGGRTFLSLPRKSGGGGEFSSSRSTMIPMRSSSPQMPPPSVFRDVPTPLTTRHSLSRSRSRSNRRAPFPSLEYETPASSPPLVTAAFSQAAEQPAYGINGQQPGSPVSYTSNRYSAKAAPAAEPGIISAAAAAAFPFPALSAPASPSKLSVSAASSSPGTPASADASASANYTHEEFVAGLASLTTSQLVAAVRDVQAVISRQQRLDHKPDTLSPRPPRPPSPSLDESGGSPLSALSKRDSDSSVTHCQNLLLQLPATRVKLIWTAVAEEVRRRGLNVNVL</sequence>
<gene>
    <name evidence="2" type="ORF">HDU87_000768</name>
</gene>
<accession>A0AAD5TN83</accession>
<feature type="compositionally biased region" description="Low complexity" evidence="1">
    <location>
        <begin position="28"/>
        <end position="37"/>
    </location>
</feature>
<protein>
    <submittedName>
        <fullName evidence="2">Uncharacterized protein</fullName>
    </submittedName>
</protein>
<dbReference type="Proteomes" id="UP001212152">
    <property type="component" value="Unassembled WGS sequence"/>
</dbReference>
<feature type="region of interest" description="Disordered" evidence="1">
    <location>
        <begin position="25"/>
        <end position="82"/>
    </location>
</feature>
<comment type="caution">
    <text evidence="2">The sequence shown here is derived from an EMBL/GenBank/DDBJ whole genome shotgun (WGS) entry which is preliminary data.</text>
</comment>
<feature type="region of interest" description="Disordered" evidence="1">
    <location>
        <begin position="367"/>
        <end position="388"/>
    </location>
</feature>
<proteinExistence type="predicted"/>
<feature type="compositionally biased region" description="Basic residues" evidence="1">
    <location>
        <begin position="275"/>
        <end position="285"/>
    </location>
</feature>
<evidence type="ECO:0000313" key="3">
    <source>
        <dbReference type="Proteomes" id="UP001212152"/>
    </source>
</evidence>
<name>A0AAD5TN83_9FUNG</name>
<evidence type="ECO:0000313" key="2">
    <source>
        <dbReference type="EMBL" id="KAJ3181750.1"/>
    </source>
</evidence>
<evidence type="ECO:0000256" key="1">
    <source>
        <dbReference type="SAM" id="MobiDB-lite"/>
    </source>
</evidence>
<feature type="region of interest" description="Disordered" evidence="1">
    <location>
        <begin position="227"/>
        <end position="300"/>
    </location>
</feature>